<feature type="binding site" evidence="7">
    <location>
        <position position="272"/>
    </location>
    <ligand>
        <name>NAD(+)</name>
        <dbReference type="ChEBI" id="CHEBI:57540"/>
    </ligand>
</feature>
<feature type="binding site" evidence="6">
    <location>
        <position position="122"/>
    </location>
    <ligand>
        <name>substrate</name>
    </ligand>
</feature>
<protein>
    <recommendedName>
        <fullName evidence="9">Glycerol-3-phosphate dehydrogenase [NAD(+)]</fullName>
        <ecNumber evidence="9">1.1.1.8</ecNumber>
    </recommendedName>
</protein>
<keyword evidence="3 7" id="KW-0520">NAD</keyword>
<feature type="binding site" evidence="6">
    <location>
        <begin position="272"/>
        <end position="273"/>
    </location>
    <ligand>
        <name>substrate</name>
    </ligand>
</feature>
<feature type="binding site" evidence="7">
    <location>
        <position position="155"/>
    </location>
    <ligand>
        <name>NAD(+)</name>
        <dbReference type="ChEBI" id="CHEBI:57540"/>
    </ligand>
</feature>
<evidence type="ECO:0000256" key="9">
    <source>
        <dbReference type="RuleBase" id="RU361243"/>
    </source>
</evidence>
<feature type="binding site" evidence="7">
    <location>
        <position position="299"/>
    </location>
    <ligand>
        <name>NAD(+)</name>
        <dbReference type="ChEBI" id="CHEBI:57540"/>
    </ligand>
</feature>
<dbReference type="InterPro" id="IPR036291">
    <property type="entry name" value="NAD(P)-bd_dom_sf"/>
</dbReference>
<dbReference type="AlphaFoldDB" id="V9L050"/>
<dbReference type="EMBL" id="JW872102">
    <property type="protein sequence ID" value="AFP04620.1"/>
    <property type="molecule type" value="mRNA"/>
</dbReference>
<dbReference type="InterPro" id="IPR006168">
    <property type="entry name" value="G3P_DH_NAD-dep"/>
</dbReference>
<dbReference type="EC" id="1.1.1.8" evidence="9"/>
<dbReference type="InterPro" id="IPR013328">
    <property type="entry name" value="6PGD_dom2"/>
</dbReference>
<accession>V9L050</accession>
<dbReference type="Pfam" id="PF01210">
    <property type="entry name" value="NAD_Gly3P_dh_N"/>
    <property type="match status" value="1"/>
</dbReference>
<evidence type="ECO:0000259" key="10">
    <source>
        <dbReference type="Pfam" id="PF01210"/>
    </source>
</evidence>
<sequence>MDVPKRVCVVGAGSWGTVIGKMAAGKAGAGEQQFESQVRMWAFEEMVDGRRLSEIINQEHENIRYLPGHSLPHNLVVFPDLLEASRGADILIFAVPQPFIGEICNRLKGHVKPGAIGVSLIKGFGRGPEGLKLLSDVIGEELGIEVSVLTGANLAQEVAAGTFCESTLGCRNQDHANIVKSLLQTSHFHVSVVSDLCAVQLCGALKHVVALGAGLCDGLRLGGNTKAAAVRLGLMEIIGFVRIFSPSSPADTGTFFHSCGVADLIASCYAGRNRRLAEAFVVSGQSVAELEKELMNGQKVEGPNTASELNHYLKSKHLVDQFPLFTAVHQILFEGKPVSDFISYLQKHPEHM</sequence>
<dbReference type="PIRSF" id="PIRSF000114">
    <property type="entry name" value="Glycerol-3-P_dh"/>
    <property type="match status" value="1"/>
</dbReference>
<name>V9L050_CALMI</name>
<dbReference type="KEGG" id="cmk:103173759"/>
<feature type="binding site" evidence="7">
    <location>
        <position position="43"/>
    </location>
    <ligand>
        <name>NAD(+)</name>
        <dbReference type="ChEBI" id="CHEBI:57540"/>
    </ligand>
</feature>
<dbReference type="Gene3D" id="3.40.50.720">
    <property type="entry name" value="NAD(P)-binding Rossmann-like Domain"/>
    <property type="match status" value="1"/>
</dbReference>
<evidence type="ECO:0000313" key="12">
    <source>
        <dbReference type="EMBL" id="AFP04620.1"/>
    </source>
</evidence>
<dbReference type="PANTHER" id="PTHR11728:SF8">
    <property type="entry name" value="GLYCEROL-3-PHOSPHATE DEHYDROGENASE [NAD(+)]-RELATED"/>
    <property type="match status" value="1"/>
</dbReference>
<dbReference type="GO" id="GO:0042803">
    <property type="term" value="F:protein homodimerization activity"/>
    <property type="evidence" value="ECO:0007669"/>
    <property type="project" value="InterPro"/>
</dbReference>
<evidence type="ECO:0000256" key="2">
    <source>
        <dbReference type="ARBA" id="ARBA00023002"/>
    </source>
</evidence>
<dbReference type="NCBIfam" id="TIGR03376">
    <property type="entry name" value="glycerol3P_DH"/>
    <property type="match status" value="1"/>
</dbReference>
<dbReference type="Pfam" id="PF07479">
    <property type="entry name" value="NAD_Gly3P_dh_C"/>
    <property type="match status" value="1"/>
</dbReference>
<dbReference type="SUPFAM" id="SSF51735">
    <property type="entry name" value="NAD(P)-binding Rossmann-fold domains"/>
    <property type="match status" value="1"/>
</dbReference>
<organism evidence="12">
    <name type="scientific">Callorhinchus milii</name>
    <name type="common">Ghost shark</name>
    <dbReference type="NCBI Taxonomy" id="7868"/>
    <lineage>
        <taxon>Eukaryota</taxon>
        <taxon>Metazoa</taxon>
        <taxon>Chordata</taxon>
        <taxon>Craniata</taxon>
        <taxon>Vertebrata</taxon>
        <taxon>Chondrichthyes</taxon>
        <taxon>Holocephali</taxon>
        <taxon>Chimaeriformes</taxon>
        <taxon>Callorhinchidae</taxon>
        <taxon>Callorhinchus</taxon>
    </lineage>
</organism>
<evidence type="ECO:0000259" key="11">
    <source>
        <dbReference type="Pfam" id="PF07479"/>
    </source>
</evidence>
<feature type="domain" description="Glycerol-3-phosphate dehydrogenase NAD-dependent N-terminal" evidence="10">
    <location>
        <begin position="7"/>
        <end position="175"/>
    </location>
</feature>
<dbReference type="RefSeq" id="XP_042200216.1">
    <property type="nucleotide sequence ID" value="XM_042344282.1"/>
</dbReference>
<evidence type="ECO:0000256" key="4">
    <source>
        <dbReference type="ARBA" id="ARBA00048723"/>
    </source>
</evidence>
<dbReference type="InterPro" id="IPR008927">
    <property type="entry name" value="6-PGluconate_DH-like_C_sf"/>
</dbReference>
<feature type="binding site" evidence="7">
    <location>
        <begin position="11"/>
        <end position="16"/>
    </location>
    <ligand>
        <name>NAD(+)</name>
        <dbReference type="ChEBI" id="CHEBI:57540"/>
    </ligand>
</feature>
<dbReference type="PANTHER" id="PTHR11728">
    <property type="entry name" value="GLYCEROL-3-PHOSPHATE DEHYDROGENASE"/>
    <property type="match status" value="1"/>
</dbReference>
<comment type="similarity">
    <text evidence="1 8">Belongs to the NAD-dependent glycerol-3-phosphate dehydrogenase family.</text>
</comment>
<dbReference type="GO" id="GO:0005975">
    <property type="term" value="P:carbohydrate metabolic process"/>
    <property type="evidence" value="ECO:0007669"/>
    <property type="project" value="InterPro"/>
</dbReference>
<evidence type="ECO:0000256" key="8">
    <source>
        <dbReference type="RuleBase" id="RU000437"/>
    </source>
</evidence>
<dbReference type="GO" id="GO:0141152">
    <property type="term" value="F:glycerol-3-phosphate dehydrogenase (NAD+) activity"/>
    <property type="evidence" value="ECO:0007669"/>
    <property type="project" value="UniProtKB-UniRule"/>
</dbReference>
<feature type="domain" description="Glycerol-3-phosphate dehydrogenase NAD-dependent C-terminal" evidence="11">
    <location>
        <begin position="195"/>
        <end position="342"/>
    </location>
</feature>
<dbReference type="OrthoDB" id="10263760at2759"/>
<dbReference type="FunFam" id="1.10.1040.10:FF:000084">
    <property type="entry name" value="Glycerol-3-phosphate dehydrogenase [NAD(+)], cytoplasmic"/>
    <property type="match status" value="1"/>
</dbReference>
<feature type="binding site" evidence="7">
    <location>
        <position position="99"/>
    </location>
    <ligand>
        <name>NAD(+)</name>
        <dbReference type="ChEBI" id="CHEBI:57540"/>
    </ligand>
</feature>
<dbReference type="InterPro" id="IPR011128">
    <property type="entry name" value="G3P_DH_NAD-dep_N"/>
</dbReference>
<comment type="catalytic activity">
    <reaction evidence="4">
        <text>sn-glycerol 3-phosphate + NAD(+) = dihydroxyacetone phosphate + NADH + H(+)</text>
        <dbReference type="Rhea" id="RHEA:11092"/>
        <dbReference type="ChEBI" id="CHEBI:15378"/>
        <dbReference type="ChEBI" id="CHEBI:57540"/>
        <dbReference type="ChEBI" id="CHEBI:57597"/>
        <dbReference type="ChEBI" id="CHEBI:57642"/>
        <dbReference type="ChEBI" id="CHEBI:57945"/>
        <dbReference type="EC" id="1.1.1.8"/>
    </reaction>
    <physiologicalReaction direction="left-to-right" evidence="4">
        <dbReference type="Rhea" id="RHEA:11093"/>
    </physiologicalReaction>
</comment>
<dbReference type="GO" id="GO:0005829">
    <property type="term" value="C:cytosol"/>
    <property type="evidence" value="ECO:0007669"/>
    <property type="project" value="TreeGrafter"/>
</dbReference>
<reference evidence="12" key="1">
    <citation type="journal article" date="2014" name="Nature">
        <title>Elephant shark genome provides unique insights into gnathostome evolution.</title>
        <authorList>
            <consortium name="International Elephant Shark Genome Sequencing Consortium"/>
            <person name="Venkatesh B."/>
            <person name="Lee A.P."/>
            <person name="Ravi V."/>
            <person name="Maurya A.K."/>
            <person name="Lian M.M."/>
            <person name="Swann J.B."/>
            <person name="Ohta Y."/>
            <person name="Flajnik M.F."/>
            <person name="Sutoh Y."/>
            <person name="Kasahara M."/>
            <person name="Hoon S."/>
            <person name="Gangu V."/>
            <person name="Roy S.W."/>
            <person name="Irimia M."/>
            <person name="Korzh V."/>
            <person name="Kondrychyn I."/>
            <person name="Lim Z.W."/>
            <person name="Tay B.H."/>
            <person name="Tohari S."/>
            <person name="Kong K.W."/>
            <person name="Ho S."/>
            <person name="Lorente-Galdos B."/>
            <person name="Quilez J."/>
            <person name="Marques-Bonet T."/>
            <person name="Raney B.J."/>
            <person name="Ingham P.W."/>
            <person name="Tay A."/>
            <person name="Hillier L.W."/>
            <person name="Minx P."/>
            <person name="Boehm T."/>
            <person name="Wilson R.K."/>
            <person name="Brenner S."/>
            <person name="Warren W.C."/>
        </authorList>
    </citation>
    <scope>NUCLEOTIDE SEQUENCE</scope>
    <source>
        <tissue evidence="12">Liver</tissue>
    </source>
</reference>
<feature type="active site" description="Proton acceptor" evidence="5">
    <location>
        <position position="206"/>
    </location>
</feature>
<dbReference type="SUPFAM" id="SSF48179">
    <property type="entry name" value="6-phosphogluconate dehydrogenase C-terminal domain-like"/>
    <property type="match status" value="1"/>
</dbReference>
<dbReference type="InterPro" id="IPR017751">
    <property type="entry name" value="G3P_DH_NAD-dep_euk"/>
</dbReference>
<evidence type="ECO:0000256" key="7">
    <source>
        <dbReference type="PIRSR" id="PIRSR000114-3"/>
    </source>
</evidence>
<keyword evidence="2 8" id="KW-0560">Oxidoreductase</keyword>
<dbReference type="GO" id="GO:0046168">
    <property type="term" value="P:glycerol-3-phosphate catabolic process"/>
    <property type="evidence" value="ECO:0007669"/>
    <property type="project" value="UniProtKB-UniRule"/>
</dbReference>
<dbReference type="GeneID" id="103173759"/>
<proteinExistence type="evidence at transcript level"/>
<dbReference type="GO" id="GO:0051287">
    <property type="term" value="F:NAD binding"/>
    <property type="evidence" value="ECO:0007669"/>
    <property type="project" value="UniProtKB-UniRule"/>
</dbReference>
<dbReference type="PRINTS" id="PR00077">
    <property type="entry name" value="GPDHDRGNASE"/>
</dbReference>
<dbReference type="InterPro" id="IPR006109">
    <property type="entry name" value="G3P_DH_NAD-dep_C"/>
</dbReference>
<evidence type="ECO:0000256" key="5">
    <source>
        <dbReference type="PIRSR" id="PIRSR000114-1"/>
    </source>
</evidence>
<evidence type="ECO:0000256" key="1">
    <source>
        <dbReference type="ARBA" id="ARBA00011009"/>
    </source>
</evidence>
<evidence type="ECO:0000256" key="6">
    <source>
        <dbReference type="PIRSR" id="PIRSR000114-2"/>
    </source>
</evidence>
<evidence type="ECO:0000256" key="3">
    <source>
        <dbReference type="ARBA" id="ARBA00023027"/>
    </source>
</evidence>
<dbReference type="Gene3D" id="1.10.1040.10">
    <property type="entry name" value="N-(1-d-carboxylethyl)-l-norvaline Dehydrogenase, domain 2"/>
    <property type="match status" value="1"/>
</dbReference>